<reference evidence="1 2" key="1">
    <citation type="journal article" date="2015" name="Genome Announc.">
        <title>Virulence Factor Genes Detected in the Complete Genome Sequence of Corynebacterium uterequi DSM 45634, Isolated from the Uterus of a Maiden Mare.</title>
        <authorList>
            <person name="Ruckert C."/>
            <person name="Kriete M."/>
            <person name="Jaenicke S."/>
            <person name="Winkler A."/>
            <person name="Tauch A."/>
        </authorList>
    </citation>
    <scope>NUCLEOTIDE SEQUENCE [LARGE SCALE GENOMIC DNA]</scope>
    <source>
        <strain evidence="1 2">DSM 45634</strain>
    </source>
</reference>
<dbReference type="KEGG" id="cut:CUTER_02015"/>
<dbReference type="PANTHER" id="PTHR33609">
    <property type="entry name" value="LOW CALCIUM RESPONSE LOCUS PROTEIN S"/>
    <property type="match status" value="1"/>
</dbReference>
<dbReference type="PANTHER" id="PTHR33609:SF1">
    <property type="entry name" value="TRANSPOSASE"/>
    <property type="match status" value="1"/>
</dbReference>
<dbReference type="EMBL" id="CP011546">
    <property type="protein sequence ID" value="AKK10418.1"/>
    <property type="molecule type" value="Genomic_DNA"/>
</dbReference>
<name>A0A0G3HEL9_9CORY</name>
<dbReference type="AlphaFoldDB" id="A0A0G3HEL9"/>
<reference evidence="2" key="2">
    <citation type="submission" date="2015-05" db="EMBL/GenBank/DDBJ databases">
        <title>Complete genome sequence of Corynebacterium uterequi DSM 45634, isolated from the uterus of a maiden mare.</title>
        <authorList>
            <person name="Ruckert C."/>
            <person name="Albersmeier A."/>
            <person name="Winkler A."/>
            <person name="Tauch A."/>
        </authorList>
    </citation>
    <scope>NUCLEOTIDE SEQUENCE [LARGE SCALE GENOMIC DNA]</scope>
    <source>
        <strain evidence="2">DSM 45634</strain>
    </source>
</reference>
<dbReference type="OrthoDB" id="52928at2"/>
<dbReference type="GO" id="GO:0003677">
    <property type="term" value="F:DNA binding"/>
    <property type="evidence" value="ECO:0007669"/>
    <property type="project" value="InterPro"/>
</dbReference>
<organism evidence="1 2">
    <name type="scientific">Corynebacterium uterequi</name>
    <dbReference type="NCBI Taxonomy" id="1072256"/>
    <lineage>
        <taxon>Bacteria</taxon>
        <taxon>Bacillati</taxon>
        <taxon>Actinomycetota</taxon>
        <taxon>Actinomycetes</taxon>
        <taxon>Mycobacteriales</taxon>
        <taxon>Corynebacteriaceae</taxon>
        <taxon>Corynebacterium</taxon>
    </lineage>
</organism>
<dbReference type="GO" id="GO:0004803">
    <property type="term" value="F:transposase activity"/>
    <property type="evidence" value="ECO:0007669"/>
    <property type="project" value="InterPro"/>
</dbReference>
<dbReference type="Pfam" id="PF01527">
    <property type="entry name" value="HTH_Tnp_1"/>
    <property type="match status" value="1"/>
</dbReference>
<dbReference type="GO" id="GO:0006313">
    <property type="term" value="P:DNA transposition"/>
    <property type="evidence" value="ECO:0007669"/>
    <property type="project" value="InterPro"/>
</dbReference>
<dbReference type="RefSeq" id="WP_047259011.1">
    <property type="nucleotide sequence ID" value="NZ_CP011546.1"/>
</dbReference>
<dbReference type="InterPro" id="IPR002514">
    <property type="entry name" value="Transposase_8"/>
</dbReference>
<sequence>MATKKRRSPEDLIRALNTADELAATGASSGQIAAQLGVSAAPLYNWRKKYRGMDIDAAKQLKALKEETATLKRLLADKVVEADALREITKGKF</sequence>
<dbReference type="InterPro" id="IPR009057">
    <property type="entry name" value="Homeodomain-like_sf"/>
</dbReference>
<keyword evidence="2" id="KW-1185">Reference proteome</keyword>
<dbReference type="PATRIC" id="fig|1072256.5.peg.395"/>
<dbReference type="Gene3D" id="1.10.10.60">
    <property type="entry name" value="Homeodomain-like"/>
    <property type="match status" value="1"/>
</dbReference>
<evidence type="ECO:0000313" key="1">
    <source>
        <dbReference type="EMBL" id="AKK10418.1"/>
    </source>
</evidence>
<dbReference type="InterPro" id="IPR052546">
    <property type="entry name" value="Transposase_8_domain"/>
</dbReference>
<dbReference type="Proteomes" id="UP000035548">
    <property type="component" value="Chromosome"/>
</dbReference>
<evidence type="ECO:0000313" key="2">
    <source>
        <dbReference type="Proteomes" id="UP000035548"/>
    </source>
</evidence>
<dbReference type="SUPFAM" id="SSF46689">
    <property type="entry name" value="Homeodomain-like"/>
    <property type="match status" value="1"/>
</dbReference>
<protein>
    <submittedName>
        <fullName evidence="1">Transposase</fullName>
    </submittedName>
</protein>
<gene>
    <name evidence="1" type="ORF">CUTER_02015</name>
</gene>
<accession>A0A0G3HEL9</accession>
<proteinExistence type="predicted"/>